<dbReference type="GO" id="GO:0016020">
    <property type="term" value="C:membrane"/>
    <property type="evidence" value="ECO:0007669"/>
    <property type="project" value="UniProtKB-SubCell"/>
</dbReference>
<feature type="domain" description="Methylamine utilisation protein MauE" evidence="6">
    <location>
        <begin position="2"/>
        <end position="129"/>
    </location>
</feature>
<evidence type="ECO:0000256" key="4">
    <source>
        <dbReference type="ARBA" id="ARBA00023136"/>
    </source>
</evidence>
<gene>
    <name evidence="7" type="ORF">dsmv_3549</name>
</gene>
<comment type="caution">
    <text evidence="7">The sequence shown here is derived from an EMBL/GenBank/DDBJ whole genome shotgun (WGS) entry which is preliminary data.</text>
</comment>
<keyword evidence="4 5" id="KW-0472">Membrane</keyword>
<evidence type="ECO:0000256" key="5">
    <source>
        <dbReference type="SAM" id="Phobius"/>
    </source>
</evidence>
<evidence type="ECO:0000259" key="6">
    <source>
        <dbReference type="Pfam" id="PF07291"/>
    </source>
</evidence>
<protein>
    <submittedName>
        <fullName evidence="7">Methylamine utilization MauE</fullName>
    </submittedName>
</protein>
<proteinExistence type="predicted"/>
<feature type="transmembrane region" description="Helical" evidence="5">
    <location>
        <begin position="72"/>
        <end position="91"/>
    </location>
</feature>
<comment type="subcellular location">
    <subcellularLocation>
        <location evidence="1">Membrane</location>
        <topology evidence="1">Multi-pass membrane protein</topology>
    </subcellularLocation>
</comment>
<dbReference type="EMBL" id="ATHJ01000129">
    <property type="protein sequence ID" value="EPR33200.1"/>
    <property type="molecule type" value="Genomic_DNA"/>
</dbReference>
<evidence type="ECO:0000256" key="1">
    <source>
        <dbReference type="ARBA" id="ARBA00004141"/>
    </source>
</evidence>
<evidence type="ECO:0000313" key="8">
    <source>
        <dbReference type="Proteomes" id="UP000014977"/>
    </source>
</evidence>
<name>S7T9H1_DESML</name>
<feature type="transmembrane region" description="Helical" evidence="5">
    <location>
        <begin position="41"/>
        <end position="65"/>
    </location>
</feature>
<dbReference type="GO" id="GO:0030416">
    <property type="term" value="P:methylamine metabolic process"/>
    <property type="evidence" value="ECO:0007669"/>
    <property type="project" value="InterPro"/>
</dbReference>
<evidence type="ECO:0000256" key="3">
    <source>
        <dbReference type="ARBA" id="ARBA00022989"/>
    </source>
</evidence>
<keyword evidence="3 5" id="KW-1133">Transmembrane helix</keyword>
<dbReference type="InterPro" id="IPR009908">
    <property type="entry name" value="Methylamine_util_MauE"/>
</dbReference>
<organism evidence="7 8">
    <name type="scientific">Desulfococcus multivorans DSM 2059</name>
    <dbReference type="NCBI Taxonomy" id="1121405"/>
    <lineage>
        <taxon>Bacteria</taxon>
        <taxon>Pseudomonadati</taxon>
        <taxon>Thermodesulfobacteriota</taxon>
        <taxon>Desulfobacteria</taxon>
        <taxon>Desulfobacterales</taxon>
        <taxon>Desulfococcaceae</taxon>
        <taxon>Desulfococcus</taxon>
    </lineage>
</organism>
<accession>S7T9H1</accession>
<sequence>MIFRVLRLFLGAVFLYASYDKVLNPEAFAKAVYNYQILPDVAVNLAAIMLPWLELLLGVCLVVGVWLPGATLISTGLMTVFIGALAFNLMRGLDIHCGCFSTEATEGPADLWTVLRDAGFLAVSVWLTLEVFFFRRRPSDRSKAGTAAVR</sequence>
<dbReference type="UniPathway" id="UPA00895"/>
<evidence type="ECO:0000313" key="7">
    <source>
        <dbReference type="EMBL" id="EPR33200.1"/>
    </source>
</evidence>
<feature type="transmembrane region" description="Helical" evidence="5">
    <location>
        <begin position="111"/>
        <end position="134"/>
    </location>
</feature>
<dbReference type="Proteomes" id="UP000014977">
    <property type="component" value="Unassembled WGS sequence"/>
</dbReference>
<keyword evidence="8" id="KW-1185">Reference proteome</keyword>
<reference evidence="7 8" key="1">
    <citation type="journal article" date="2013" name="Genome Announc.">
        <title>Draft genome sequences for three mercury-methylating, sulfate-reducing bacteria.</title>
        <authorList>
            <person name="Brown S.D."/>
            <person name="Hurt R.A.Jr."/>
            <person name="Gilmour C.C."/>
            <person name="Elias D.A."/>
        </authorList>
    </citation>
    <scope>NUCLEOTIDE SEQUENCE [LARGE SCALE GENOMIC DNA]</scope>
    <source>
        <strain evidence="7 8">DSM 2059</strain>
    </source>
</reference>
<dbReference type="RefSeq" id="WP_020878705.1">
    <property type="nucleotide sequence ID" value="NZ_ATHJ01000129.1"/>
</dbReference>
<keyword evidence="2 5" id="KW-0812">Transmembrane</keyword>
<dbReference type="Pfam" id="PF07291">
    <property type="entry name" value="MauE"/>
    <property type="match status" value="1"/>
</dbReference>
<evidence type="ECO:0000256" key="2">
    <source>
        <dbReference type="ARBA" id="ARBA00022692"/>
    </source>
</evidence>
<dbReference type="AlphaFoldDB" id="S7T9H1"/>
<dbReference type="STRING" id="897.B2D07_14725"/>
<dbReference type="eggNOG" id="COG2259">
    <property type="taxonomic scope" value="Bacteria"/>
</dbReference>